<evidence type="ECO:0000313" key="1">
    <source>
        <dbReference type="EMBL" id="GFU05036.1"/>
    </source>
</evidence>
<dbReference type="EMBL" id="BMAW01123819">
    <property type="protein sequence ID" value="GFU05036.1"/>
    <property type="molecule type" value="Genomic_DNA"/>
</dbReference>
<dbReference type="AlphaFoldDB" id="A0A8X6UFI2"/>
<protein>
    <submittedName>
        <fullName evidence="1">Uncharacterized protein</fullName>
    </submittedName>
</protein>
<sequence length="102" mass="11249">MHHSQSNLFLNQTKPLKEHTLYSSGGFVEQTHAPLNCPVHQNRKQVPGKRHGYPGCPREISISNVSLTSSISIEMKLGVDLVTIATGARLPLRVCRCKGVFV</sequence>
<keyword evidence="2" id="KW-1185">Reference proteome</keyword>
<comment type="caution">
    <text evidence="1">The sequence shown here is derived from an EMBL/GenBank/DDBJ whole genome shotgun (WGS) entry which is preliminary data.</text>
</comment>
<accession>A0A8X6UFI2</accession>
<gene>
    <name evidence="1" type="ORF">NPIL_476221</name>
</gene>
<name>A0A8X6UFI2_NEPPI</name>
<evidence type="ECO:0000313" key="2">
    <source>
        <dbReference type="Proteomes" id="UP000887013"/>
    </source>
</evidence>
<dbReference type="Proteomes" id="UP000887013">
    <property type="component" value="Unassembled WGS sequence"/>
</dbReference>
<proteinExistence type="predicted"/>
<organism evidence="1 2">
    <name type="scientific">Nephila pilipes</name>
    <name type="common">Giant wood spider</name>
    <name type="synonym">Nephila maculata</name>
    <dbReference type="NCBI Taxonomy" id="299642"/>
    <lineage>
        <taxon>Eukaryota</taxon>
        <taxon>Metazoa</taxon>
        <taxon>Ecdysozoa</taxon>
        <taxon>Arthropoda</taxon>
        <taxon>Chelicerata</taxon>
        <taxon>Arachnida</taxon>
        <taxon>Araneae</taxon>
        <taxon>Araneomorphae</taxon>
        <taxon>Entelegynae</taxon>
        <taxon>Araneoidea</taxon>
        <taxon>Nephilidae</taxon>
        <taxon>Nephila</taxon>
    </lineage>
</organism>
<reference evidence="1" key="1">
    <citation type="submission" date="2020-08" db="EMBL/GenBank/DDBJ databases">
        <title>Multicomponent nature underlies the extraordinary mechanical properties of spider dragline silk.</title>
        <authorList>
            <person name="Kono N."/>
            <person name="Nakamura H."/>
            <person name="Mori M."/>
            <person name="Yoshida Y."/>
            <person name="Ohtoshi R."/>
            <person name="Malay A.D."/>
            <person name="Moran D.A.P."/>
            <person name="Tomita M."/>
            <person name="Numata K."/>
            <person name="Arakawa K."/>
        </authorList>
    </citation>
    <scope>NUCLEOTIDE SEQUENCE</scope>
</reference>